<proteinExistence type="predicted"/>
<gene>
    <name evidence="1" type="ORF">GCM10025790_26800</name>
</gene>
<dbReference type="EMBL" id="BAABLW010000007">
    <property type="protein sequence ID" value="GAA4927321.1"/>
    <property type="molecule type" value="Genomic_DNA"/>
</dbReference>
<evidence type="ECO:0000313" key="2">
    <source>
        <dbReference type="Proteomes" id="UP001500368"/>
    </source>
</evidence>
<sequence length="385" mass="43584">MPPISPEMLLAGPRGRRLLLEFARSSEQQLRDPEDRAFSVAEFWASYRMAPKASRGSLFGDSTEPTPTVLPADVAHVLSETPLLEPTEENLRPALADAAAHARYWQEPEGTDVLAATVELDEPLHRIAEHLAAGPAVGQWLEPVQLDDQHVVHWYAEESPTVRPDVPQMLEGARQQTLQDEVRWNSRRYTSITSNFSADWWSFPHVSGHALLTSTGTFSDGSPSGLWWVEDAFDWDTASTYRLELPEGAEELRLLEISDPQVWAELCARYPLEVTYQKRHDWYRATGRDGRWVIPDWRQVARDYDGVHLTTACYLQAAGEPIAVPWANASMEPRGVKTATAEFASIIAGWNPDQTYWFSAQPTISGDALRWWMDDHAAWHREESR</sequence>
<reference evidence="2" key="1">
    <citation type="journal article" date="2019" name="Int. J. Syst. Evol. Microbiol.">
        <title>The Global Catalogue of Microorganisms (GCM) 10K type strain sequencing project: providing services to taxonomists for standard genome sequencing and annotation.</title>
        <authorList>
            <consortium name="The Broad Institute Genomics Platform"/>
            <consortium name="The Broad Institute Genome Sequencing Center for Infectious Disease"/>
            <person name="Wu L."/>
            <person name="Ma J."/>
        </authorList>
    </citation>
    <scope>NUCLEOTIDE SEQUENCE [LARGE SCALE GENOMIC DNA]</scope>
    <source>
        <strain evidence="2">JCM 19129</strain>
    </source>
</reference>
<protein>
    <submittedName>
        <fullName evidence="1">Uncharacterized protein</fullName>
    </submittedName>
</protein>
<organism evidence="1 2">
    <name type="scientific">Nesterenkonia rhizosphaerae</name>
    <dbReference type="NCBI Taxonomy" id="1348272"/>
    <lineage>
        <taxon>Bacteria</taxon>
        <taxon>Bacillati</taxon>
        <taxon>Actinomycetota</taxon>
        <taxon>Actinomycetes</taxon>
        <taxon>Micrococcales</taxon>
        <taxon>Micrococcaceae</taxon>
        <taxon>Nesterenkonia</taxon>
    </lineage>
</organism>
<evidence type="ECO:0000313" key="1">
    <source>
        <dbReference type="EMBL" id="GAA4927321.1"/>
    </source>
</evidence>
<keyword evidence="2" id="KW-1185">Reference proteome</keyword>
<dbReference type="Proteomes" id="UP001500368">
    <property type="component" value="Unassembled WGS sequence"/>
</dbReference>
<comment type="caution">
    <text evidence="1">The sequence shown here is derived from an EMBL/GenBank/DDBJ whole genome shotgun (WGS) entry which is preliminary data.</text>
</comment>
<name>A0ABP9G3E2_9MICC</name>
<accession>A0ABP9G3E2</accession>
<dbReference type="RefSeq" id="WP_345478500.1">
    <property type="nucleotide sequence ID" value="NZ_BAABLW010000007.1"/>
</dbReference>